<organism evidence="2 3">
    <name type="scientific">Pholiota conissans</name>
    <dbReference type="NCBI Taxonomy" id="109636"/>
    <lineage>
        <taxon>Eukaryota</taxon>
        <taxon>Fungi</taxon>
        <taxon>Dikarya</taxon>
        <taxon>Basidiomycota</taxon>
        <taxon>Agaricomycotina</taxon>
        <taxon>Agaricomycetes</taxon>
        <taxon>Agaricomycetidae</taxon>
        <taxon>Agaricales</taxon>
        <taxon>Agaricineae</taxon>
        <taxon>Strophariaceae</taxon>
        <taxon>Pholiota</taxon>
    </lineage>
</organism>
<keyword evidence="3" id="KW-1185">Reference proteome</keyword>
<gene>
    <name evidence="2" type="ORF">BDN70DRAFT_527755</name>
</gene>
<feature type="transmembrane region" description="Helical" evidence="1">
    <location>
        <begin position="104"/>
        <end position="127"/>
    </location>
</feature>
<evidence type="ECO:0000256" key="1">
    <source>
        <dbReference type="SAM" id="Phobius"/>
    </source>
</evidence>
<reference evidence="2" key="1">
    <citation type="submission" date="2020-11" db="EMBL/GenBank/DDBJ databases">
        <authorList>
            <consortium name="DOE Joint Genome Institute"/>
            <person name="Ahrendt S."/>
            <person name="Riley R."/>
            <person name="Andreopoulos W."/>
            <person name="Labutti K."/>
            <person name="Pangilinan J."/>
            <person name="Ruiz-Duenas F.J."/>
            <person name="Barrasa J.M."/>
            <person name="Sanchez-Garcia M."/>
            <person name="Camarero S."/>
            <person name="Miyauchi S."/>
            <person name="Serrano A."/>
            <person name="Linde D."/>
            <person name="Babiker R."/>
            <person name="Drula E."/>
            <person name="Ayuso-Fernandez I."/>
            <person name="Pacheco R."/>
            <person name="Padilla G."/>
            <person name="Ferreira P."/>
            <person name="Barriuso J."/>
            <person name="Kellner H."/>
            <person name="Castanera R."/>
            <person name="Alfaro M."/>
            <person name="Ramirez L."/>
            <person name="Pisabarro A.G."/>
            <person name="Kuo A."/>
            <person name="Tritt A."/>
            <person name="Lipzen A."/>
            <person name="He G."/>
            <person name="Yan M."/>
            <person name="Ng V."/>
            <person name="Cullen D."/>
            <person name="Martin F."/>
            <person name="Rosso M.-N."/>
            <person name="Henrissat B."/>
            <person name="Hibbett D."/>
            <person name="Martinez A.T."/>
            <person name="Grigoriev I.V."/>
        </authorList>
    </citation>
    <scope>NUCLEOTIDE SEQUENCE</scope>
    <source>
        <strain evidence="2">CIRM-BRFM 674</strain>
    </source>
</reference>
<evidence type="ECO:0000313" key="2">
    <source>
        <dbReference type="EMBL" id="KAF9471824.1"/>
    </source>
</evidence>
<keyword evidence="1" id="KW-0812">Transmembrane</keyword>
<comment type="caution">
    <text evidence="2">The sequence shown here is derived from an EMBL/GenBank/DDBJ whole genome shotgun (WGS) entry which is preliminary data.</text>
</comment>
<accession>A0A9P5YNH8</accession>
<dbReference type="AlphaFoldDB" id="A0A9P5YNH8"/>
<sequence length="128" mass="14788">MLGGRISQTYFSMNAVLHPNVQMFYIIYERYSISLKRRSWLDCCSSLISRCSVLVLITSRLYVQFKFSDSVSPSLVPWLVFTRRSYWRTTPQRFFSSKRVSVKIPFVSAAVDVLCGLNVVGYSIMLYG</sequence>
<name>A0A9P5YNH8_9AGAR</name>
<dbReference type="Proteomes" id="UP000807469">
    <property type="component" value="Unassembled WGS sequence"/>
</dbReference>
<evidence type="ECO:0000313" key="3">
    <source>
        <dbReference type="Proteomes" id="UP000807469"/>
    </source>
</evidence>
<keyword evidence="1" id="KW-0472">Membrane</keyword>
<proteinExistence type="predicted"/>
<dbReference type="EMBL" id="MU155617">
    <property type="protein sequence ID" value="KAF9471824.1"/>
    <property type="molecule type" value="Genomic_DNA"/>
</dbReference>
<keyword evidence="1" id="KW-1133">Transmembrane helix</keyword>
<protein>
    <submittedName>
        <fullName evidence="2">Uncharacterized protein</fullName>
    </submittedName>
</protein>